<keyword evidence="12" id="KW-0418">Kinase</keyword>
<evidence type="ECO:0000259" key="11">
    <source>
        <dbReference type="SMART" id="SM00904"/>
    </source>
</evidence>
<keyword evidence="4" id="KW-0285">Flavoprotein</keyword>
<keyword evidence="5" id="KW-0288">FMN</keyword>
<sequence>MDKTEIKSLAIGHFDGFHRGHTKLLEKLCKGAILVIENSDKKLTPKRENFTNLAIFYYNLDEIKALSGKDFVLLLSKEFPNLKRLVVGYDFKFGKNRLSSAKDLKVLFDGEVIIIDEFIYSGTSVHTSVIKKLFTSGDVKKANELLGRNFEIYGKVIKGQGLGKEKLFATLNLEPNEMQFLPKSGVYASFTKFDFKRYKSVTFIGDRVSTDSKFSIETHILESFCVEPKNLSVELISYIRENHKFNDLGDLKSQISKDIIRTKEILS</sequence>
<dbReference type="NCBIfam" id="NF004162">
    <property type="entry name" value="PRK05627.1-5"/>
    <property type="match status" value="1"/>
</dbReference>
<keyword evidence="7" id="KW-0547">Nucleotide-binding</keyword>
<dbReference type="RefSeq" id="WP_025803311.1">
    <property type="nucleotide sequence ID" value="NZ_CP053842.1"/>
</dbReference>
<dbReference type="Pfam" id="PF01687">
    <property type="entry name" value="Flavokinase"/>
    <property type="match status" value="1"/>
</dbReference>
<dbReference type="AlphaFoldDB" id="A0A7M1LGF5"/>
<dbReference type="InterPro" id="IPR002606">
    <property type="entry name" value="Riboflavin_kinase_bac"/>
</dbReference>
<evidence type="ECO:0000256" key="4">
    <source>
        <dbReference type="ARBA" id="ARBA00022630"/>
    </source>
</evidence>
<evidence type="ECO:0000256" key="1">
    <source>
        <dbReference type="ARBA" id="ARBA00002121"/>
    </source>
</evidence>
<dbReference type="EMBL" id="CP063078">
    <property type="protein sequence ID" value="QOQ86956.1"/>
    <property type="molecule type" value="Genomic_DNA"/>
</dbReference>
<dbReference type="SUPFAM" id="SSF82114">
    <property type="entry name" value="Riboflavin kinase-like"/>
    <property type="match status" value="1"/>
</dbReference>
<dbReference type="GO" id="GO:0009231">
    <property type="term" value="P:riboflavin biosynthetic process"/>
    <property type="evidence" value="ECO:0007669"/>
    <property type="project" value="InterPro"/>
</dbReference>
<evidence type="ECO:0000256" key="3">
    <source>
        <dbReference type="ARBA" id="ARBA00018483"/>
    </source>
</evidence>
<dbReference type="GO" id="GO:0006747">
    <property type="term" value="P:FAD biosynthetic process"/>
    <property type="evidence" value="ECO:0007669"/>
    <property type="project" value="UniProtKB-UniPathway"/>
</dbReference>
<name>A0A7M1LGF5_9BACT</name>
<keyword evidence="13" id="KW-1185">Reference proteome</keyword>
<dbReference type="GO" id="GO:0003919">
    <property type="term" value="F:FMN adenylyltransferase activity"/>
    <property type="evidence" value="ECO:0007669"/>
    <property type="project" value="InterPro"/>
</dbReference>
<dbReference type="UniPathway" id="UPA00277">
    <property type="reaction ID" value="UER00407"/>
</dbReference>
<dbReference type="UniPathway" id="UPA00276">
    <property type="reaction ID" value="UER00406"/>
</dbReference>
<evidence type="ECO:0000256" key="6">
    <source>
        <dbReference type="ARBA" id="ARBA00022679"/>
    </source>
</evidence>
<dbReference type="GO" id="GO:0005524">
    <property type="term" value="F:ATP binding"/>
    <property type="evidence" value="ECO:0007669"/>
    <property type="project" value="UniProtKB-KW"/>
</dbReference>
<gene>
    <name evidence="12" type="ORF">IMC76_07010</name>
</gene>
<reference evidence="12 13" key="1">
    <citation type="submission" date="2020-10" db="EMBL/GenBank/DDBJ databases">
        <title>Campylobacter and Helicobacter PacBio genomes.</title>
        <authorList>
            <person name="Lane C."/>
        </authorList>
    </citation>
    <scope>NUCLEOTIDE SEQUENCE [LARGE SCALE GENOMIC DNA]</scope>
    <source>
        <strain evidence="12 13">2016D-0077</strain>
    </source>
</reference>
<dbReference type="Gene3D" id="3.40.50.620">
    <property type="entry name" value="HUPs"/>
    <property type="match status" value="1"/>
</dbReference>
<dbReference type="OrthoDB" id="9803667at2"/>
<protein>
    <recommendedName>
        <fullName evidence="3">Bifunctional riboflavin kinase/FMN adenylyltransferase</fullName>
        <ecNumber evidence="2">2.7.1.26</ecNumber>
    </recommendedName>
    <alternativeName>
        <fullName evidence="9">Riboflavin biosynthesis protein RibF</fullName>
    </alternativeName>
</protein>
<proteinExistence type="predicted"/>
<comment type="function">
    <text evidence="1">Catalyzes the phosphorylation of riboflavin to FMN followed by the adenylation of FMN to FAD.</text>
</comment>
<dbReference type="SMART" id="SM00904">
    <property type="entry name" value="Flavokinase"/>
    <property type="match status" value="1"/>
</dbReference>
<evidence type="ECO:0000256" key="7">
    <source>
        <dbReference type="ARBA" id="ARBA00022741"/>
    </source>
</evidence>
<feature type="domain" description="Riboflavin kinase" evidence="11">
    <location>
        <begin position="145"/>
        <end position="267"/>
    </location>
</feature>
<dbReference type="InterPro" id="IPR014729">
    <property type="entry name" value="Rossmann-like_a/b/a_fold"/>
</dbReference>
<evidence type="ECO:0000313" key="13">
    <source>
        <dbReference type="Proteomes" id="UP000594749"/>
    </source>
</evidence>
<dbReference type="GO" id="GO:0008531">
    <property type="term" value="F:riboflavin kinase activity"/>
    <property type="evidence" value="ECO:0007669"/>
    <property type="project" value="UniProtKB-EC"/>
</dbReference>
<evidence type="ECO:0000256" key="5">
    <source>
        <dbReference type="ARBA" id="ARBA00022643"/>
    </source>
</evidence>
<dbReference type="InterPro" id="IPR023465">
    <property type="entry name" value="Riboflavin_kinase_dom_sf"/>
</dbReference>
<dbReference type="Gene3D" id="2.40.30.30">
    <property type="entry name" value="Riboflavin kinase-like"/>
    <property type="match status" value="1"/>
</dbReference>
<evidence type="ECO:0000313" key="12">
    <source>
        <dbReference type="EMBL" id="QOQ86956.1"/>
    </source>
</evidence>
<evidence type="ECO:0000256" key="10">
    <source>
        <dbReference type="ARBA" id="ARBA00047880"/>
    </source>
</evidence>
<organism evidence="12 13">
    <name type="scientific">Campylobacter corcagiensis</name>
    <dbReference type="NCBI Taxonomy" id="1448857"/>
    <lineage>
        <taxon>Bacteria</taxon>
        <taxon>Pseudomonadati</taxon>
        <taxon>Campylobacterota</taxon>
        <taxon>Epsilonproteobacteria</taxon>
        <taxon>Campylobacterales</taxon>
        <taxon>Campylobacteraceae</taxon>
        <taxon>Campylobacter</taxon>
    </lineage>
</organism>
<evidence type="ECO:0000256" key="2">
    <source>
        <dbReference type="ARBA" id="ARBA00012105"/>
    </source>
</evidence>
<evidence type="ECO:0000256" key="8">
    <source>
        <dbReference type="ARBA" id="ARBA00022840"/>
    </source>
</evidence>
<dbReference type="PANTHER" id="PTHR22749">
    <property type="entry name" value="RIBOFLAVIN KINASE/FMN ADENYLYLTRANSFERASE"/>
    <property type="match status" value="1"/>
</dbReference>
<dbReference type="InterPro" id="IPR023468">
    <property type="entry name" value="Riboflavin_kinase"/>
</dbReference>
<dbReference type="GO" id="GO:0009398">
    <property type="term" value="P:FMN biosynthetic process"/>
    <property type="evidence" value="ECO:0007669"/>
    <property type="project" value="UniProtKB-UniPathway"/>
</dbReference>
<evidence type="ECO:0000256" key="9">
    <source>
        <dbReference type="ARBA" id="ARBA00032176"/>
    </source>
</evidence>
<dbReference type="EC" id="2.7.1.26" evidence="2"/>
<accession>A0A7M1LGF5</accession>
<dbReference type="PIRSF" id="PIRSF004491">
    <property type="entry name" value="FAD_Synth"/>
    <property type="match status" value="1"/>
</dbReference>
<keyword evidence="8" id="KW-0067">ATP-binding</keyword>
<keyword evidence="12" id="KW-0548">Nucleotidyltransferase</keyword>
<dbReference type="SUPFAM" id="SSF52374">
    <property type="entry name" value="Nucleotidylyl transferase"/>
    <property type="match status" value="1"/>
</dbReference>
<comment type="catalytic activity">
    <reaction evidence="10">
        <text>riboflavin + ATP = FMN + ADP + H(+)</text>
        <dbReference type="Rhea" id="RHEA:14357"/>
        <dbReference type="ChEBI" id="CHEBI:15378"/>
        <dbReference type="ChEBI" id="CHEBI:30616"/>
        <dbReference type="ChEBI" id="CHEBI:57986"/>
        <dbReference type="ChEBI" id="CHEBI:58210"/>
        <dbReference type="ChEBI" id="CHEBI:456216"/>
        <dbReference type="EC" id="2.7.1.26"/>
    </reaction>
</comment>
<dbReference type="InterPro" id="IPR015865">
    <property type="entry name" value="Riboflavin_kinase_bac/euk"/>
</dbReference>
<dbReference type="Proteomes" id="UP000594749">
    <property type="component" value="Chromosome"/>
</dbReference>
<keyword evidence="6 12" id="KW-0808">Transferase</keyword>
<dbReference type="PANTHER" id="PTHR22749:SF6">
    <property type="entry name" value="RIBOFLAVIN KINASE"/>
    <property type="match status" value="1"/>
</dbReference>